<dbReference type="SUPFAM" id="SSF51197">
    <property type="entry name" value="Clavaminate synthase-like"/>
    <property type="match status" value="1"/>
</dbReference>
<dbReference type="PANTHER" id="PTHR20883:SF14">
    <property type="entry name" value="PHYTANOYL-COA DIOXYGENASE"/>
    <property type="match status" value="1"/>
</dbReference>
<dbReference type="Proteomes" id="UP000302139">
    <property type="component" value="Unassembled WGS sequence"/>
</dbReference>
<dbReference type="GO" id="GO:0005506">
    <property type="term" value="F:iron ion binding"/>
    <property type="evidence" value="ECO:0007669"/>
    <property type="project" value="UniProtKB-ARBA"/>
</dbReference>
<dbReference type="Pfam" id="PF05721">
    <property type="entry name" value="PhyH"/>
    <property type="match status" value="1"/>
</dbReference>
<dbReference type="PANTHER" id="PTHR20883">
    <property type="entry name" value="PHYTANOYL-COA DIOXYGENASE DOMAIN CONTAINING 1"/>
    <property type="match status" value="1"/>
</dbReference>
<organism evidence="2 3">
    <name type="scientific">Streptomyces avermitilis</name>
    <dbReference type="NCBI Taxonomy" id="33903"/>
    <lineage>
        <taxon>Bacteria</taxon>
        <taxon>Bacillati</taxon>
        <taxon>Actinomycetota</taxon>
        <taxon>Actinomycetes</taxon>
        <taxon>Kitasatosporales</taxon>
        <taxon>Streptomycetaceae</taxon>
        <taxon>Streptomyces</taxon>
    </lineage>
</organism>
<proteinExistence type="predicted"/>
<dbReference type="EMBL" id="BJHX01000001">
    <property type="protein sequence ID" value="GDY62864.1"/>
    <property type="molecule type" value="Genomic_DNA"/>
</dbReference>
<dbReference type="InterPro" id="IPR054971">
    <property type="entry name" value="DxPntBtaHylase"/>
</dbReference>
<dbReference type="AlphaFoldDB" id="A0A4D4LQT6"/>
<sequence length="307" mass="34881">MTNVTGDYTDCTPLLGDRAALDSFYEEHGYLFLRNVLDRDLVKTVAEQMREGLVALGAADPHATLEELTIDSFESVDEVAMHDYVKYDAFWNNPSTIKVFEQVFGEPVFVFLSTTIRYYPSQAGSEEPSFHYLTPFHQDGFYIGPNQDFRTFWIPLIRTTRESGGVALADGSHRRGKRDHVLNESFRRFGHPVRGIPPTEVSEDEHLLHSPMEPGDILLFHAHMCHKSIPNLSKDPRLMRMSMDTRVQPAKSHRGFNAMTPWTESAKDASKGIMAKITGTPPTWNDDQPPPGDFPRRASIRKTEVWI</sequence>
<dbReference type="InterPro" id="IPR008775">
    <property type="entry name" value="Phytyl_CoA_dOase-like"/>
</dbReference>
<reference evidence="2 3" key="1">
    <citation type="submission" date="2019-04" db="EMBL/GenBank/DDBJ databases">
        <title>Draft genome sequences of Streptomyces avermitilis NBRC 14893.</title>
        <authorList>
            <person name="Komaki H."/>
            <person name="Tamura T."/>
            <person name="Hosoyama A."/>
        </authorList>
    </citation>
    <scope>NUCLEOTIDE SEQUENCE [LARGE SCALE GENOMIC DNA]</scope>
    <source>
        <strain evidence="2 3">NBRC 14893</strain>
    </source>
</reference>
<gene>
    <name evidence="2" type="ORF">SAV14893_022570</name>
</gene>
<feature type="region of interest" description="Disordered" evidence="1">
    <location>
        <begin position="279"/>
        <end position="298"/>
    </location>
</feature>
<dbReference type="Gene3D" id="2.60.120.620">
    <property type="entry name" value="q2cbj1_9rhob like domain"/>
    <property type="match status" value="1"/>
</dbReference>
<accession>A0A4D4LQT6</accession>
<evidence type="ECO:0008006" key="4">
    <source>
        <dbReference type="Google" id="ProtNLM"/>
    </source>
</evidence>
<name>A0A4D4LQT6_STRAX</name>
<comment type="caution">
    <text evidence="2">The sequence shown here is derived from an EMBL/GenBank/DDBJ whole genome shotgun (WGS) entry which is preliminary data.</text>
</comment>
<protein>
    <recommendedName>
        <fullName evidence="4">1-deoxypentalenic acid 11-beta-hydroxylase</fullName>
    </recommendedName>
</protein>
<evidence type="ECO:0000256" key="1">
    <source>
        <dbReference type="SAM" id="MobiDB-lite"/>
    </source>
</evidence>
<evidence type="ECO:0000313" key="3">
    <source>
        <dbReference type="Proteomes" id="UP000302139"/>
    </source>
</evidence>
<dbReference type="NCBIfam" id="NF045813">
    <property type="entry name" value="DxPntBtaHylase"/>
    <property type="match status" value="1"/>
</dbReference>
<dbReference type="GO" id="GO:0016706">
    <property type="term" value="F:2-oxoglutarate-dependent dioxygenase activity"/>
    <property type="evidence" value="ECO:0007669"/>
    <property type="project" value="UniProtKB-ARBA"/>
</dbReference>
<evidence type="ECO:0000313" key="2">
    <source>
        <dbReference type="EMBL" id="GDY62864.1"/>
    </source>
</evidence>